<evidence type="ECO:0000256" key="9">
    <source>
        <dbReference type="ARBA" id="ARBA00023246"/>
    </source>
</evidence>
<feature type="domain" description="Platelet-derived growth factor (PDGF) family profile" evidence="11">
    <location>
        <begin position="98"/>
        <end position="189"/>
    </location>
</feature>
<dbReference type="Gene3D" id="2.10.90.10">
    <property type="entry name" value="Cystine-knot cytokines"/>
    <property type="match status" value="1"/>
</dbReference>
<gene>
    <name evidence="12" type="ORF">L345_04144</name>
</gene>
<evidence type="ECO:0000256" key="5">
    <source>
        <dbReference type="ARBA" id="ARBA00022782"/>
    </source>
</evidence>
<accession>V8P6V3</accession>
<dbReference type="AlphaFoldDB" id="V8P6V3"/>
<evidence type="ECO:0000256" key="10">
    <source>
        <dbReference type="RuleBase" id="RU003818"/>
    </source>
</evidence>
<keyword evidence="8" id="KW-0325">Glycoprotein</keyword>
<evidence type="ECO:0000256" key="2">
    <source>
        <dbReference type="ARBA" id="ARBA00022246"/>
    </source>
</evidence>
<dbReference type="GO" id="GO:0008201">
    <property type="term" value="F:heparin binding"/>
    <property type="evidence" value="ECO:0007669"/>
    <property type="project" value="InterPro"/>
</dbReference>
<keyword evidence="9" id="KW-0497">Mitogen</keyword>
<dbReference type="SMART" id="SM00141">
    <property type="entry name" value="PDGF"/>
    <property type="match status" value="1"/>
</dbReference>
<dbReference type="GO" id="GO:0060754">
    <property type="term" value="P:positive regulation of mast cell chemotaxis"/>
    <property type="evidence" value="ECO:0007669"/>
    <property type="project" value="TreeGrafter"/>
</dbReference>
<dbReference type="InterPro" id="IPR036841">
    <property type="entry name" value="VEGF_C_sf"/>
</dbReference>
<evidence type="ECO:0000256" key="7">
    <source>
        <dbReference type="ARBA" id="ARBA00023157"/>
    </source>
</evidence>
<comment type="caution">
    <text evidence="12">The sequence shown here is derived from an EMBL/GenBank/DDBJ whole genome shotgun (WGS) entry which is preliminary data.</text>
</comment>
<organism evidence="12 13">
    <name type="scientific">Ophiophagus hannah</name>
    <name type="common">King cobra</name>
    <name type="synonym">Naja hannah</name>
    <dbReference type="NCBI Taxonomy" id="8665"/>
    <lineage>
        <taxon>Eukaryota</taxon>
        <taxon>Metazoa</taxon>
        <taxon>Chordata</taxon>
        <taxon>Craniata</taxon>
        <taxon>Vertebrata</taxon>
        <taxon>Euteleostomi</taxon>
        <taxon>Lepidosauria</taxon>
        <taxon>Squamata</taxon>
        <taxon>Bifurcata</taxon>
        <taxon>Unidentata</taxon>
        <taxon>Episquamata</taxon>
        <taxon>Toxicofera</taxon>
        <taxon>Serpentes</taxon>
        <taxon>Colubroidea</taxon>
        <taxon>Elapidae</taxon>
        <taxon>Elapinae</taxon>
        <taxon>Ophiophagus</taxon>
    </lineage>
</organism>
<keyword evidence="5" id="KW-0221">Differentiation</keyword>
<keyword evidence="7" id="KW-1015">Disulfide bond</keyword>
<dbReference type="GO" id="GO:0016020">
    <property type="term" value="C:membrane"/>
    <property type="evidence" value="ECO:0007669"/>
    <property type="project" value="InterPro"/>
</dbReference>
<dbReference type="GO" id="GO:0048010">
    <property type="term" value="P:vascular endothelial growth factor receptor signaling pathway"/>
    <property type="evidence" value="ECO:0007669"/>
    <property type="project" value="TreeGrafter"/>
</dbReference>
<keyword evidence="3" id="KW-0217">Developmental protein</keyword>
<dbReference type="Proteomes" id="UP000018936">
    <property type="component" value="Unassembled WGS sequence"/>
</dbReference>
<evidence type="ECO:0000259" key="11">
    <source>
        <dbReference type="PROSITE" id="PS50278"/>
    </source>
</evidence>
<evidence type="ECO:0000313" key="13">
    <source>
        <dbReference type="Proteomes" id="UP000018936"/>
    </source>
</evidence>
<evidence type="ECO:0000256" key="3">
    <source>
        <dbReference type="ARBA" id="ARBA00022473"/>
    </source>
</evidence>
<dbReference type="InterPro" id="IPR000072">
    <property type="entry name" value="PDGF/VEGF_dom"/>
</dbReference>
<name>V8P6V3_OPHHA</name>
<dbReference type="Pfam" id="PF00341">
    <property type="entry name" value="PDGF"/>
    <property type="match status" value="1"/>
</dbReference>
<proteinExistence type="inferred from homology"/>
<dbReference type="InterPro" id="IPR029034">
    <property type="entry name" value="Cystine-knot_cytokine"/>
</dbReference>
<dbReference type="GO" id="GO:0050930">
    <property type="term" value="P:induction of positive chemotaxis"/>
    <property type="evidence" value="ECO:0007669"/>
    <property type="project" value="TreeGrafter"/>
</dbReference>
<feature type="non-terminal residue" evidence="12">
    <location>
        <position position="1"/>
    </location>
</feature>
<dbReference type="GO" id="GO:0045766">
    <property type="term" value="P:positive regulation of angiogenesis"/>
    <property type="evidence" value="ECO:0007669"/>
    <property type="project" value="TreeGrafter"/>
</dbReference>
<evidence type="ECO:0000256" key="8">
    <source>
        <dbReference type="ARBA" id="ARBA00023180"/>
    </source>
</evidence>
<dbReference type="PROSITE" id="PS50278">
    <property type="entry name" value="PDGF_2"/>
    <property type="match status" value="1"/>
</dbReference>
<dbReference type="SUPFAM" id="SSF57593">
    <property type="entry name" value="Heparin-binding domain from vascular endothelial growth factor"/>
    <property type="match status" value="1"/>
</dbReference>
<evidence type="ECO:0000256" key="1">
    <source>
        <dbReference type="ARBA" id="ARBA00006686"/>
    </source>
</evidence>
<dbReference type="GO" id="GO:0001938">
    <property type="term" value="P:positive regulation of endothelial cell proliferation"/>
    <property type="evidence" value="ECO:0007669"/>
    <property type="project" value="TreeGrafter"/>
</dbReference>
<evidence type="ECO:0000256" key="6">
    <source>
        <dbReference type="ARBA" id="ARBA00023030"/>
    </source>
</evidence>
<dbReference type="FunFam" id="2.10.160.10:FF:000001">
    <property type="entry name" value="Vascular endothelial growth factor A"/>
    <property type="match status" value="1"/>
</dbReference>
<sequence length="237" mass="27426">MFATVPSCRWRRNPKTACHSLLAHKDYVLYAMLEKWADTCLTRSCGNLPPHQRAACLKRLETQQRLCLELIVAACWPMKALVLQAAPAQEDGEKQPDEVITFMTVFERSACRPIETMVDIFQEYPDEVEYIFKPSCVLLMKCGGCCNDEALECVPIEVYNVSMEIMKLKHFQSQHIHPMSFQQHSKCQCSHCEPCSERRKHLYKQDPLTCKCSCKFTDSRCKSKQLELNERTCRFVS</sequence>
<keyword evidence="13" id="KW-1185">Reference proteome</keyword>
<dbReference type="Gene3D" id="2.10.160.10">
    <property type="entry name" value="Vascular endothelial growth factor, heparin-binding domain"/>
    <property type="match status" value="1"/>
</dbReference>
<dbReference type="SUPFAM" id="SSF57501">
    <property type="entry name" value="Cystine-knot cytokines"/>
    <property type="match status" value="1"/>
</dbReference>
<dbReference type="InterPro" id="IPR050507">
    <property type="entry name" value="PDGF/VEGF_growth_factor"/>
</dbReference>
<dbReference type="GO" id="GO:0051781">
    <property type="term" value="P:positive regulation of cell division"/>
    <property type="evidence" value="ECO:0007669"/>
    <property type="project" value="UniProtKB-KW"/>
</dbReference>
<protein>
    <recommendedName>
        <fullName evidence="2">Vascular endothelial growth factor A</fullName>
    </recommendedName>
</protein>
<dbReference type="GO" id="GO:0002040">
    <property type="term" value="P:sprouting angiogenesis"/>
    <property type="evidence" value="ECO:0007669"/>
    <property type="project" value="TreeGrafter"/>
</dbReference>
<comment type="similarity">
    <text evidence="1 10">Belongs to the PDGF/VEGF growth factor family.</text>
</comment>
<dbReference type="GO" id="GO:0030154">
    <property type="term" value="P:cell differentiation"/>
    <property type="evidence" value="ECO:0007669"/>
    <property type="project" value="UniProtKB-KW"/>
</dbReference>
<dbReference type="GO" id="GO:0042056">
    <property type="term" value="F:chemoattractant activity"/>
    <property type="evidence" value="ECO:0007669"/>
    <property type="project" value="TreeGrafter"/>
</dbReference>
<dbReference type="GO" id="GO:0038084">
    <property type="term" value="P:vascular endothelial growth factor signaling pathway"/>
    <property type="evidence" value="ECO:0007669"/>
    <property type="project" value="TreeGrafter"/>
</dbReference>
<dbReference type="PANTHER" id="PTHR12025">
    <property type="entry name" value="VASCULAR ENDOTHELIAL GROWTH FACTOR"/>
    <property type="match status" value="1"/>
</dbReference>
<evidence type="ECO:0000313" key="12">
    <source>
        <dbReference type="EMBL" id="ETE70050.1"/>
    </source>
</evidence>
<dbReference type="GO" id="GO:0005615">
    <property type="term" value="C:extracellular space"/>
    <property type="evidence" value="ECO:0007669"/>
    <property type="project" value="TreeGrafter"/>
</dbReference>
<dbReference type="CDD" id="cd00135">
    <property type="entry name" value="PDGF"/>
    <property type="match status" value="1"/>
</dbReference>
<dbReference type="GO" id="GO:0001666">
    <property type="term" value="P:response to hypoxia"/>
    <property type="evidence" value="ECO:0007669"/>
    <property type="project" value="TreeGrafter"/>
</dbReference>
<dbReference type="GO" id="GO:0008083">
    <property type="term" value="F:growth factor activity"/>
    <property type="evidence" value="ECO:0007669"/>
    <property type="project" value="UniProtKB-KW"/>
</dbReference>
<evidence type="ECO:0000256" key="4">
    <source>
        <dbReference type="ARBA" id="ARBA00022657"/>
    </source>
</evidence>
<dbReference type="GO" id="GO:0005172">
    <property type="term" value="F:vascular endothelial growth factor receptor binding"/>
    <property type="evidence" value="ECO:0007669"/>
    <property type="project" value="TreeGrafter"/>
</dbReference>
<dbReference type="OrthoDB" id="6370328at2759"/>
<dbReference type="EMBL" id="AZIM01000628">
    <property type="protein sequence ID" value="ETE70050.1"/>
    <property type="molecule type" value="Genomic_DNA"/>
</dbReference>
<keyword evidence="4" id="KW-0037">Angiogenesis</keyword>
<reference evidence="12 13" key="1">
    <citation type="journal article" date="2013" name="Proc. Natl. Acad. Sci. U.S.A.">
        <title>The king cobra genome reveals dynamic gene evolution and adaptation in the snake venom system.</title>
        <authorList>
            <person name="Vonk F.J."/>
            <person name="Casewell N.R."/>
            <person name="Henkel C.V."/>
            <person name="Heimberg A.M."/>
            <person name="Jansen H.J."/>
            <person name="McCleary R.J."/>
            <person name="Kerkkamp H.M."/>
            <person name="Vos R.A."/>
            <person name="Guerreiro I."/>
            <person name="Calvete J.J."/>
            <person name="Wuster W."/>
            <person name="Woods A.E."/>
            <person name="Logan J.M."/>
            <person name="Harrison R.A."/>
            <person name="Castoe T.A."/>
            <person name="de Koning A.P."/>
            <person name="Pollock D.D."/>
            <person name="Yandell M."/>
            <person name="Calderon D."/>
            <person name="Renjifo C."/>
            <person name="Currier R.B."/>
            <person name="Salgado D."/>
            <person name="Pla D."/>
            <person name="Sanz L."/>
            <person name="Hyder A.S."/>
            <person name="Ribeiro J.M."/>
            <person name="Arntzen J.W."/>
            <person name="van den Thillart G.E."/>
            <person name="Boetzer M."/>
            <person name="Pirovano W."/>
            <person name="Dirks R.P."/>
            <person name="Spaink H.P."/>
            <person name="Duboule D."/>
            <person name="McGlinn E."/>
            <person name="Kini R.M."/>
            <person name="Richardson M.K."/>
        </authorList>
    </citation>
    <scope>NUCLEOTIDE SEQUENCE</scope>
    <source>
        <tissue evidence="12">Blood</tissue>
    </source>
</reference>
<keyword evidence="6 10" id="KW-0339">Growth factor</keyword>
<dbReference type="PANTHER" id="PTHR12025:SF5">
    <property type="entry name" value="VASCULAR ENDOTHELIAL GROWTH FACTOR A, LONG FORM"/>
    <property type="match status" value="1"/>
</dbReference>
<dbReference type="TopDownProteomics" id="V8P6V3"/>